<organism evidence="2 3">
    <name type="scientific">Glossina morsitans morsitans</name>
    <name type="common">Savannah tsetse fly</name>
    <dbReference type="NCBI Taxonomy" id="37546"/>
    <lineage>
        <taxon>Eukaryota</taxon>
        <taxon>Metazoa</taxon>
        <taxon>Ecdysozoa</taxon>
        <taxon>Arthropoda</taxon>
        <taxon>Hexapoda</taxon>
        <taxon>Insecta</taxon>
        <taxon>Pterygota</taxon>
        <taxon>Neoptera</taxon>
        <taxon>Endopterygota</taxon>
        <taxon>Diptera</taxon>
        <taxon>Brachycera</taxon>
        <taxon>Muscomorpha</taxon>
        <taxon>Hippoboscoidea</taxon>
        <taxon>Glossinidae</taxon>
        <taxon>Glossina</taxon>
    </lineage>
</organism>
<keyword evidence="3" id="KW-1185">Reference proteome</keyword>
<dbReference type="Proteomes" id="UP000092444">
    <property type="component" value="Unassembled WGS sequence"/>
</dbReference>
<feature type="domain" description="DM13" evidence="1">
    <location>
        <begin position="1"/>
        <end position="81"/>
    </location>
</feature>
<sequence length="106" mass="12457">MKACASTTSSYSFLVQIHKKSSTIIITWLKKQIVSDPPILKAHNNTDIILRLPMGKRIKDIRWLSVWCRRFTKALWTKQLRHVHFTQLCDYSLMARSYEGRMCLTT</sequence>
<protein>
    <recommendedName>
        <fullName evidence="1">DM13 domain-containing protein</fullName>
    </recommendedName>
</protein>
<accession>A0A1B0G9U7</accession>
<dbReference type="EMBL" id="CCAG010010454">
    <property type="status" value="NOT_ANNOTATED_CDS"/>
    <property type="molecule type" value="Genomic_DNA"/>
</dbReference>
<dbReference type="AlphaFoldDB" id="A0A1B0G9U7"/>
<dbReference type="VEuPathDB" id="VectorBase:GMOY010084"/>
<dbReference type="InterPro" id="IPR019545">
    <property type="entry name" value="DM13_domain"/>
</dbReference>
<evidence type="ECO:0000313" key="3">
    <source>
        <dbReference type="Proteomes" id="UP000092444"/>
    </source>
</evidence>
<dbReference type="PROSITE" id="PS51549">
    <property type="entry name" value="DM13"/>
    <property type="match status" value="1"/>
</dbReference>
<dbReference type="EnsemblMetazoa" id="GMOY010084-RA">
    <property type="protein sequence ID" value="GMOY010084-PA"/>
    <property type="gene ID" value="GMOY010084"/>
</dbReference>
<dbReference type="Pfam" id="PF10517">
    <property type="entry name" value="DM13"/>
    <property type="match status" value="1"/>
</dbReference>
<proteinExistence type="predicted"/>
<evidence type="ECO:0000313" key="2">
    <source>
        <dbReference type="EnsemblMetazoa" id="GMOY010084-PA"/>
    </source>
</evidence>
<name>A0A1B0G9U7_GLOMM</name>
<reference evidence="2" key="1">
    <citation type="submission" date="2020-05" db="UniProtKB">
        <authorList>
            <consortium name="EnsemblMetazoa"/>
        </authorList>
    </citation>
    <scope>IDENTIFICATION</scope>
    <source>
        <strain evidence="2">Yale</strain>
    </source>
</reference>
<evidence type="ECO:0000259" key="1">
    <source>
        <dbReference type="PROSITE" id="PS51549"/>
    </source>
</evidence>